<evidence type="ECO:0000256" key="1">
    <source>
        <dbReference type="SAM" id="MobiDB-lite"/>
    </source>
</evidence>
<name>A0ABP6D972_9ACTN</name>
<protein>
    <submittedName>
        <fullName evidence="3">Uncharacterized protein</fullName>
    </submittedName>
</protein>
<evidence type="ECO:0000313" key="4">
    <source>
        <dbReference type="Proteomes" id="UP001500151"/>
    </source>
</evidence>
<feature type="compositionally biased region" description="Basic and acidic residues" evidence="1">
    <location>
        <begin position="30"/>
        <end position="48"/>
    </location>
</feature>
<comment type="caution">
    <text evidence="3">The sequence shown here is derived from an EMBL/GenBank/DDBJ whole genome shotgun (WGS) entry which is preliminary data.</text>
</comment>
<feature type="region of interest" description="Disordered" evidence="1">
    <location>
        <begin position="23"/>
        <end position="89"/>
    </location>
</feature>
<evidence type="ECO:0000313" key="3">
    <source>
        <dbReference type="EMBL" id="GAA2637029.1"/>
    </source>
</evidence>
<reference evidence="4" key="1">
    <citation type="journal article" date="2019" name="Int. J. Syst. Evol. Microbiol.">
        <title>The Global Catalogue of Microorganisms (GCM) 10K type strain sequencing project: providing services to taxonomists for standard genome sequencing and annotation.</title>
        <authorList>
            <consortium name="The Broad Institute Genomics Platform"/>
            <consortium name="The Broad Institute Genome Sequencing Center for Infectious Disease"/>
            <person name="Wu L."/>
            <person name="Ma J."/>
        </authorList>
    </citation>
    <scope>NUCLEOTIDE SEQUENCE [LARGE SCALE GENOMIC DNA]</scope>
    <source>
        <strain evidence="4">JCM 4524</strain>
    </source>
</reference>
<dbReference type="Proteomes" id="UP001500151">
    <property type="component" value="Unassembled WGS sequence"/>
</dbReference>
<dbReference type="EMBL" id="BAAASJ010000033">
    <property type="protein sequence ID" value="GAA2637029.1"/>
    <property type="molecule type" value="Genomic_DNA"/>
</dbReference>
<feature type="signal peptide" evidence="2">
    <location>
        <begin position="1"/>
        <end position="19"/>
    </location>
</feature>
<feature type="compositionally biased region" description="Polar residues" evidence="1">
    <location>
        <begin position="76"/>
        <end position="89"/>
    </location>
</feature>
<evidence type="ECO:0000256" key="2">
    <source>
        <dbReference type="SAM" id="SignalP"/>
    </source>
</evidence>
<gene>
    <name evidence="3" type="ORF">GCM10010307_34290</name>
</gene>
<keyword evidence="4" id="KW-1185">Reference proteome</keyword>
<proteinExistence type="predicted"/>
<accession>A0ABP6D972</accession>
<feature type="chain" id="PRO_5046847340" evidence="2">
    <location>
        <begin position="20"/>
        <end position="89"/>
    </location>
</feature>
<sequence length="89" mass="9139">MGGVCVTYCLTLGLSLAGAAPFAPETLMPMRDRDREPSIGAADGRDQDASESSKSGRNDSARVGAADPSAARPSERTSPGGTAMRSPNR</sequence>
<organism evidence="3 4">
    <name type="scientific">Streptomyces vastus</name>
    <dbReference type="NCBI Taxonomy" id="285451"/>
    <lineage>
        <taxon>Bacteria</taxon>
        <taxon>Bacillati</taxon>
        <taxon>Actinomycetota</taxon>
        <taxon>Actinomycetes</taxon>
        <taxon>Kitasatosporales</taxon>
        <taxon>Streptomycetaceae</taxon>
        <taxon>Streptomyces</taxon>
    </lineage>
</organism>
<keyword evidence="2" id="KW-0732">Signal</keyword>